<dbReference type="SUPFAM" id="SSF49265">
    <property type="entry name" value="Fibronectin type III"/>
    <property type="match status" value="2"/>
</dbReference>
<evidence type="ECO:0000256" key="4">
    <source>
        <dbReference type="ARBA" id="ARBA00023326"/>
    </source>
</evidence>
<dbReference type="InterPro" id="IPR003961">
    <property type="entry name" value="FN3_dom"/>
</dbReference>
<dbReference type="Pfam" id="PF02239">
    <property type="entry name" value="Cytochrom_D1"/>
    <property type="match status" value="1"/>
</dbReference>
<keyword evidence="9" id="KW-1185">Reference proteome</keyword>
<dbReference type="EMBL" id="FNDX01000012">
    <property type="protein sequence ID" value="SDJ14192.1"/>
    <property type="molecule type" value="Genomic_DNA"/>
</dbReference>
<dbReference type="RefSeq" id="WP_090714686.1">
    <property type="nucleotide sequence ID" value="NZ_CBCSKY010000025.1"/>
</dbReference>
<keyword evidence="4" id="KW-0624">Polysaccharide degradation</keyword>
<dbReference type="InterPro" id="IPR001119">
    <property type="entry name" value="SLH_dom"/>
</dbReference>
<protein>
    <submittedName>
        <fullName evidence="8">40-residue YVTN family beta-propeller repeat-containing protein</fullName>
    </submittedName>
</protein>
<sequence length="1132" mass="115690">MNTLKTKSLSAKLSVLFLAAAMLINLTGLTAYTSAAEAPDLLHKAYVTSFNTGVVDVVNLENNTVEKGKIKVGTYPNSAGFSPTGTQIYVTNRGSSNVSVIDPATDTVISTIPVGADPHGVAFNASGSKAYVANRSSGTISVIDTAALSVTNTITVSKTPTVLVVVGNKLFIASSDDNSVTVVDLAEEKMVSSIAVPNNPYGLSVNPAGTKLYTANKGGNSVTIINVSDYSIETTITVGSSPHATESSPDGSRVYVANASSNNMSVIDTATNTVIKTIPVGGNPYVVGASADGKHAYTINYTGSSMSVIDTDTLTVTATIPLSNGPFMVGTFMVSTAAAANPAVPQVAAPAASPAAGAVPSGTEVTLTTATEAASIYYTTDGSDPTSGSQLYTGPVAITQALTLKAIAVKADMKDSEILSQDYTLTAPENSIIEPDTAVFDKRTGAQADIAVNMTLKGNTLTNIQNAGTPLAEGTDYTVSGTTVTLSAAYLAKQPVGTLQLTFIFSAGAPQALTVAVSDTTQIPGAPVLQSAVPGNGQVQLTWAPVEGSAAYKIYQSVSSATYGEELATVSSSVYTYTASGLTNGTAYYYAVQAVNSAGDSPVSNQASATPITVPGAPLAASAAAGDKTAVISFTTPADNGGSPVTGYEISSAEGDIKVSAASSPVVITGLQNGTTYTFTVKAINAAGTGAAATTNAITPAPAVITAPAPTATPAPAATGTAVLVNGQLQTIGQSTVTQSGGQKVTTLTLDESKLQEQLNAAGNGAVITLPFTEPSDVFVGELNGQMVNSLEQKQGVIKIQTPQAGYTLPADLLRISSLSQQLGQTSALQQITLQIQIAAPAAAQLQIINSVATSGSFTLAAAPLEFTITASSGGKTIDVNTFNTYVERSIKLPSGTDASRITTALVIEPDGSVRHVPTKVITEDGGQVARINSLTNSTYAVVYHPVAFADVAGHWSQSVVNDLASRMVLNGTEDGAFHPGQNMTRAEFAATLVRALGLRLESGTSSFTDVHSSAWYSQAVQTAVSHNLIQGFEDQTFRPLEQITREQAMTIIAKALAYSPAVQADGSQTAALSSFKDAGQVSAWAAAGVSEALKSGIVSGRNESTLAPKANVTRAEVAALIHRFLEKSGLI</sequence>
<dbReference type="PROSITE" id="PS51272">
    <property type="entry name" value="SLH"/>
    <property type="match status" value="3"/>
</dbReference>
<dbReference type="Gene3D" id="2.130.10.10">
    <property type="entry name" value="YVTN repeat-like/Quinoprotein amine dehydrogenase"/>
    <property type="match status" value="3"/>
</dbReference>
<dbReference type="CDD" id="cd00063">
    <property type="entry name" value="FN3"/>
    <property type="match status" value="2"/>
</dbReference>
<dbReference type="Pfam" id="PF13290">
    <property type="entry name" value="CHB_HEX_C_1"/>
    <property type="match status" value="1"/>
</dbReference>
<dbReference type="PROSITE" id="PS50853">
    <property type="entry name" value="FN3"/>
    <property type="match status" value="2"/>
</dbReference>
<evidence type="ECO:0000313" key="8">
    <source>
        <dbReference type="EMBL" id="SDJ14192.1"/>
    </source>
</evidence>
<evidence type="ECO:0000259" key="6">
    <source>
        <dbReference type="PROSITE" id="PS50853"/>
    </source>
</evidence>
<accession>A0A1G8RB02</accession>
<dbReference type="Gene3D" id="2.60.40.10">
    <property type="entry name" value="Immunoglobulins"/>
    <property type="match status" value="3"/>
</dbReference>
<feature type="signal peptide" evidence="5">
    <location>
        <begin position="1"/>
        <end position="35"/>
    </location>
</feature>
<dbReference type="GO" id="GO:0030245">
    <property type="term" value="P:cellulose catabolic process"/>
    <property type="evidence" value="ECO:0007669"/>
    <property type="project" value="UniProtKB-KW"/>
</dbReference>
<keyword evidence="2" id="KW-0136">Cellulose degradation</keyword>
<evidence type="ECO:0000256" key="2">
    <source>
        <dbReference type="ARBA" id="ARBA00023001"/>
    </source>
</evidence>
<evidence type="ECO:0000256" key="5">
    <source>
        <dbReference type="SAM" id="SignalP"/>
    </source>
</evidence>
<dbReference type="Proteomes" id="UP000199050">
    <property type="component" value="Unassembled WGS sequence"/>
</dbReference>
<dbReference type="InterPro" id="IPR051200">
    <property type="entry name" value="Host-pathogen_enzymatic-act"/>
</dbReference>
<dbReference type="PANTHER" id="PTHR47197:SF3">
    <property type="entry name" value="DIHYDRO-HEME D1 DEHYDROGENASE"/>
    <property type="match status" value="1"/>
</dbReference>
<dbReference type="InterPro" id="IPR011964">
    <property type="entry name" value="YVTN_b-propeller_repeat"/>
</dbReference>
<dbReference type="Pfam" id="PF03442">
    <property type="entry name" value="CBM_X2"/>
    <property type="match status" value="1"/>
</dbReference>
<organism evidence="8 9">
    <name type="scientific">Paenibacillus typhae</name>
    <dbReference type="NCBI Taxonomy" id="1174501"/>
    <lineage>
        <taxon>Bacteria</taxon>
        <taxon>Bacillati</taxon>
        <taxon>Bacillota</taxon>
        <taxon>Bacilli</taxon>
        <taxon>Bacillales</taxon>
        <taxon>Paenibacillaceae</taxon>
        <taxon>Paenibacillus</taxon>
    </lineage>
</organism>
<dbReference type="Pfam" id="PF00395">
    <property type="entry name" value="SLH"/>
    <property type="match status" value="3"/>
</dbReference>
<dbReference type="InterPro" id="IPR005102">
    <property type="entry name" value="Carbo-bd_X2"/>
</dbReference>
<feature type="domain" description="SLH" evidence="7">
    <location>
        <begin position="944"/>
        <end position="1003"/>
    </location>
</feature>
<name>A0A1G8RB02_9BACL</name>
<proteinExistence type="predicted"/>
<dbReference type="InterPro" id="IPR036116">
    <property type="entry name" value="FN3_sf"/>
</dbReference>
<keyword evidence="3" id="KW-0119">Carbohydrate metabolism</keyword>
<dbReference type="NCBIfam" id="TIGR02276">
    <property type="entry name" value="beta_rpt_yvtn"/>
    <property type="match status" value="5"/>
</dbReference>
<gene>
    <name evidence="8" type="ORF">SAMN05216192_11252</name>
</gene>
<evidence type="ECO:0000256" key="3">
    <source>
        <dbReference type="ARBA" id="ARBA00023277"/>
    </source>
</evidence>
<dbReference type="SMART" id="SM00060">
    <property type="entry name" value="FN3"/>
    <property type="match status" value="2"/>
</dbReference>
<evidence type="ECO:0000313" key="9">
    <source>
        <dbReference type="Proteomes" id="UP000199050"/>
    </source>
</evidence>
<feature type="domain" description="SLH" evidence="7">
    <location>
        <begin position="1004"/>
        <end position="1067"/>
    </location>
</feature>
<feature type="domain" description="Fibronectin type-III" evidence="6">
    <location>
        <begin position="523"/>
        <end position="616"/>
    </location>
</feature>
<dbReference type="PRINTS" id="PR00014">
    <property type="entry name" value="FNTYPEIII"/>
</dbReference>
<dbReference type="SUPFAM" id="SSF81296">
    <property type="entry name" value="E set domains"/>
    <property type="match status" value="1"/>
</dbReference>
<keyword evidence="1 5" id="KW-0732">Signal</keyword>
<feature type="domain" description="Fibronectin type-III" evidence="6">
    <location>
        <begin position="617"/>
        <end position="703"/>
    </location>
</feature>
<dbReference type="PANTHER" id="PTHR47197">
    <property type="entry name" value="PROTEIN NIRF"/>
    <property type="match status" value="1"/>
</dbReference>
<dbReference type="OrthoDB" id="663332at2"/>
<evidence type="ECO:0000259" key="7">
    <source>
        <dbReference type="PROSITE" id="PS51272"/>
    </source>
</evidence>
<feature type="domain" description="SLH" evidence="7">
    <location>
        <begin position="1073"/>
        <end position="1132"/>
    </location>
</feature>
<dbReference type="InterPro" id="IPR011048">
    <property type="entry name" value="Haem_d1_sf"/>
</dbReference>
<dbReference type="SUPFAM" id="SSF51004">
    <property type="entry name" value="C-terminal (heme d1) domain of cytochrome cd1-nitrite reductase"/>
    <property type="match status" value="1"/>
</dbReference>
<dbReference type="InterPro" id="IPR013783">
    <property type="entry name" value="Ig-like_fold"/>
</dbReference>
<feature type="chain" id="PRO_5011529337" evidence="5">
    <location>
        <begin position="36"/>
        <end position="1132"/>
    </location>
</feature>
<dbReference type="Pfam" id="PF00041">
    <property type="entry name" value="fn3"/>
    <property type="match status" value="2"/>
</dbReference>
<dbReference type="InterPro" id="IPR059177">
    <property type="entry name" value="GH29D-like_dom"/>
</dbReference>
<dbReference type="AlphaFoldDB" id="A0A1G8RB02"/>
<dbReference type="STRING" id="1174501.SAMN05216192_11252"/>
<dbReference type="InterPro" id="IPR014756">
    <property type="entry name" value="Ig_E-set"/>
</dbReference>
<dbReference type="InterPro" id="IPR015943">
    <property type="entry name" value="WD40/YVTN_repeat-like_dom_sf"/>
</dbReference>
<evidence type="ECO:0000256" key="1">
    <source>
        <dbReference type="ARBA" id="ARBA00022729"/>
    </source>
</evidence>
<reference evidence="9" key="1">
    <citation type="submission" date="2016-10" db="EMBL/GenBank/DDBJ databases">
        <authorList>
            <person name="Varghese N."/>
            <person name="Submissions S."/>
        </authorList>
    </citation>
    <scope>NUCLEOTIDE SEQUENCE [LARGE SCALE GENOMIC DNA]</scope>
    <source>
        <strain evidence="9">CGMCC 1.11012</strain>
    </source>
</reference>